<accession>A0A8C6UW27</accession>
<proteinExistence type="predicted"/>
<evidence type="ECO:0000256" key="4">
    <source>
        <dbReference type="PROSITE-ProRule" id="PRU00024"/>
    </source>
</evidence>
<dbReference type="Gene3D" id="3.30.40.10">
    <property type="entry name" value="Zinc/RING finger domain, C3HC4 (zinc finger)"/>
    <property type="match status" value="1"/>
</dbReference>
<dbReference type="Gene3D" id="3.30.160.60">
    <property type="entry name" value="Classic Zinc Finger"/>
    <property type="match status" value="1"/>
</dbReference>
<dbReference type="InterPro" id="IPR001841">
    <property type="entry name" value="Znf_RING"/>
</dbReference>
<dbReference type="Pfam" id="PF00643">
    <property type="entry name" value="zf-B_box"/>
    <property type="match status" value="1"/>
</dbReference>
<dbReference type="InterPro" id="IPR013083">
    <property type="entry name" value="Znf_RING/FYVE/PHD"/>
</dbReference>
<keyword evidence="5" id="KW-0175">Coiled coil</keyword>
<evidence type="ECO:0000256" key="5">
    <source>
        <dbReference type="SAM" id="Coils"/>
    </source>
</evidence>
<reference evidence="8" key="2">
    <citation type="submission" date="2025-09" db="UniProtKB">
        <authorList>
            <consortium name="Ensembl"/>
        </authorList>
    </citation>
    <scope>IDENTIFICATION</scope>
</reference>
<dbReference type="InterPro" id="IPR000315">
    <property type="entry name" value="Znf_B-box"/>
</dbReference>
<feature type="domain" description="B box-type" evidence="7">
    <location>
        <begin position="89"/>
        <end position="130"/>
    </location>
</feature>
<dbReference type="SUPFAM" id="SSF57850">
    <property type="entry name" value="RING/U-box"/>
    <property type="match status" value="1"/>
</dbReference>
<reference evidence="8" key="1">
    <citation type="submission" date="2025-08" db="UniProtKB">
        <authorList>
            <consortium name="Ensembl"/>
        </authorList>
    </citation>
    <scope>IDENTIFICATION</scope>
</reference>
<dbReference type="PROSITE" id="PS00518">
    <property type="entry name" value="ZF_RING_1"/>
    <property type="match status" value="1"/>
</dbReference>
<keyword evidence="9" id="KW-1185">Reference proteome</keyword>
<evidence type="ECO:0000256" key="1">
    <source>
        <dbReference type="ARBA" id="ARBA00022723"/>
    </source>
</evidence>
<keyword evidence="3" id="KW-0862">Zinc</keyword>
<dbReference type="PROSITE" id="PS50119">
    <property type="entry name" value="ZF_BBOX"/>
    <property type="match status" value="1"/>
</dbReference>
<dbReference type="Gene3D" id="2.60.120.920">
    <property type="match status" value="1"/>
</dbReference>
<name>A0A8C6UW27_9GOBI</name>
<dbReference type="SUPFAM" id="SSF49899">
    <property type="entry name" value="Concanavalin A-like lectins/glucanases"/>
    <property type="match status" value="1"/>
</dbReference>
<dbReference type="InterPro" id="IPR043136">
    <property type="entry name" value="B30.2/SPRY_sf"/>
</dbReference>
<dbReference type="Proteomes" id="UP000694523">
    <property type="component" value="Unplaced"/>
</dbReference>
<feature type="domain" description="RING-type" evidence="6">
    <location>
        <begin position="6"/>
        <end position="44"/>
    </location>
</feature>
<dbReference type="InterPro" id="IPR003879">
    <property type="entry name" value="Butyrophylin_SPRY"/>
</dbReference>
<protein>
    <submittedName>
        <fullName evidence="8">Uncharacterized protein</fullName>
    </submittedName>
</protein>
<dbReference type="InterPro" id="IPR017907">
    <property type="entry name" value="Znf_RING_CS"/>
</dbReference>
<evidence type="ECO:0000259" key="7">
    <source>
        <dbReference type="PROSITE" id="PS50119"/>
    </source>
</evidence>
<keyword evidence="1" id="KW-0479">Metal-binding</keyword>
<organism evidence="8 9">
    <name type="scientific">Neogobius melanostomus</name>
    <name type="common">round goby</name>
    <dbReference type="NCBI Taxonomy" id="47308"/>
    <lineage>
        <taxon>Eukaryota</taxon>
        <taxon>Metazoa</taxon>
        <taxon>Chordata</taxon>
        <taxon>Craniata</taxon>
        <taxon>Vertebrata</taxon>
        <taxon>Euteleostomi</taxon>
        <taxon>Actinopterygii</taxon>
        <taxon>Neopterygii</taxon>
        <taxon>Teleostei</taxon>
        <taxon>Neoteleostei</taxon>
        <taxon>Acanthomorphata</taxon>
        <taxon>Gobiaria</taxon>
        <taxon>Gobiiformes</taxon>
        <taxon>Gobioidei</taxon>
        <taxon>Gobiidae</taxon>
        <taxon>Benthophilinae</taxon>
        <taxon>Neogobiini</taxon>
        <taxon>Neogobius</taxon>
    </lineage>
</organism>
<evidence type="ECO:0000256" key="3">
    <source>
        <dbReference type="ARBA" id="ARBA00022833"/>
    </source>
</evidence>
<dbReference type="SMART" id="SM00184">
    <property type="entry name" value="RING"/>
    <property type="match status" value="1"/>
</dbReference>
<feature type="coiled-coil region" evidence="5">
    <location>
        <begin position="138"/>
        <end position="172"/>
    </location>
</feature>
<dbReference type="AlphaFoldDB" id="A0A8C6UW27"/>
<dbReference type="SMART" id="SM00336">
    <property type="entry name" value="BBOX"/>
    <property type="match status" value="1"/>
</dbReference>
<dbReference type="PRINTS" id="PR01407">
    <property type="entry name" value="BUTYPHLNCDUF"/>
</dbReference>
<dbReference type="InterPro" id="IPR050143">
    <property type="entry name" value="TRIM/RBCC"/>
</dbReference>
<dbReference type="Ensembl" id="ENSNMLT00000047059.1">
    <property type="protein sequence ID" value="ENSNMLP00000042365.1"/>
    <property type="gene ID" value="ENSNMLG00000025825.1"/>
</dbReference>
<dbReference type="PROSITE" id="PS50089">
    <property type="entry name" value="ZF_RING_2"/>
    <property type="match status" value="1"/>
</dbReference>
<dbReference type="SUPFAM" id="SSF57845">
    <property type="entry name" value="B-box zinc-binding domain"/>
    <property type="match status" value="1"/>
</dbReference>
<dbReference type="CDD" id="cd19800">
    <property type="entry name" value="Bbox2_xNF7-like"/>
    <property type="match status" value="1"/>
</dbReference>
<evidence type="ECO:0000259" key="6">
    <source>
        <dbReference type="PROSITE" id="PS50089"/>
    </source>
</evidence>
<evidence type="ECO:0000256" key="2">
    <source>
        <dbReference type="ARBA" id="ARBA00022771"/>
    </source>
</evidence>
<dbReference type="PANTHER" id="PTHR24103">
    <property type="entry name" value="E3 UBIQUITIN-PROTEIN LIGASE TRIM"/>
    <property type="match status" value="1"/>
</dbReference>
<evidence type="ECO:0000313" key="8">
    <source>
        <dbReference type="Ensembl" id="ENSNMLP00000042365.1"/>
    </source>
</evidence>
<keyword evidence="2 4" id="KW-0863">Zinc-finger</keyword>
<feature type="coiled-coil region" evidence="5">
    <location>
        <begin position="203"/>
        <end position="233"/>
    </location>
</feature>
<sequence length="457" mass="51821">QQNLTCAICLSVFTEPVMLPCGHWFCRHCISESLNGQPLCPICREYVPAREALLTSHVLKSLVEKTHLKLQYRLDREEASGTDALATSEAKFLCPDHDEKLKLYCITDQQLACVICRDSQKHESHKFKPVNEAAALVRAHLQNLVQKLSADSEALERLVQSQREEVDSTKRQSGELKSLISSKFEEMYRFLRKRAQELTGKVNSDEEAGLNKMTEKLRDMEAAITENRKLEETVTSALQIQDNERFLKMWSMEEEAMAVMCSSMPKGGDLQVQKTELSLGPYESHLQLFVWKEMLQVVTPREERLLLKNDQTSLMVSQDQGSATFCHYHNKQNKQTYGHLDSPSTRSANALAGKHYWEVYVGQHSDWHLGIAKCYLKHTSGTYKVYTLGCASAAPAVQGKPPKIGIYLNCPRKELSFYDADNMVHIHTASLANVSFPVSPFFKLGNSCHDPLIVCRY</sequence>
<evidence type="ECO:0000313" key="9">
    <source>
        <dbReference type="Proteomes" id="UP000694523"/>
    </source>
</evidence>
<dbReference type="InterPro" id="IPR027370">
    <property type="entry name" value="Znf-RING_euk"/>
</dbReference>
<dbReference type="InterPro" id="IPR013320">
    <property type="entry name" value="ConA-like_dom_sf"/>
</dbReference>
<dbReference type="Pfam" id="PF13445">
    <property type="entry name" value="zf-RING_UBOX"/>
    <property type="match status" value="1"/>
</dbReference>
<dbReference type="GO" id="GO:0008270">
    <property type="term" value="F:zinc ion binding"/>
    <property type="evidence" value="ECO:0007669"/>
    <property type="project" value="UniProtKB-KW"/>
</dbReference>